<keyword evidence="2" id="KW-0227">DNA damage</keyword>
<comment type="caution">
    <text evidence="5">The sequence shown here is derived from an EMBL/GenBank/DDBJ whole genome shotgun (WGS) entry which is preliminary data.</text>
</comment>
<comment type="similarity">
    <text evidence="1">Belongs to the DNA polymerase type-Y family.</text>
</comment>
<dbReference type="RefSeq" id="WP_283426823.1">
    <property type="nucleotide sequence ID" value="NZ_FXTY01000005.1"/>
</dbReference>
<feature type="domain" description="DUF6504" evidence="4">
    <location>
        <begin position="474"/>
        <end position="539"/>
    </location>
</feature>
<name>A0ABY1P6L0_9RHOB</name>
<keyword evidence="6" id="KW-1185">Reference proteome</keyword>
<reference evidence="5 6" key="1">
    <citation type="submission" date="2017-05" db="EMBL/GenBank/DDBJ databases">
        <authorList>
            <person name="Varghese N."/>
            <person name="Submissions S."/>
        </authorList>
    </citation>
    <scope>NUCLEOTIDE SEQUENCE [LARGE SCALE GENOMIC DNA]</scope>
    <source>
        <strain evidence="5 6">DSM 29734</strain>
    </source>
</reference>
<dbReference type="InterPro" id="IPR001126">
    <property type="entry name" value="UmuC"/>
</dbReference>
<dbReference type="Pfam" id="PF00817">
    <property type="entry name" value="IMS"/>
    <property type="match status" value="1"/>
</dbReference>
<evidence type="ECO:0000313" key="6">
    <source>
        <dbReference type="Proteomes" id="UP001157961"/>
    </source>
</evidence>
<dbReference type="Proteomes" id="UP001157961">
    <property type="component" value="Unassembled WGS sequence"/>
</dbReference>
<dbReference type="InterPro" id="IPR043502">
    <property type="entry name" value="DNA/RNA_pol_sf"/>
</dbReference>
<dbReference type="PANTHER" id="PTHR35369:SF2">
    <property type="entry name" value="BLR3025 PROTEIN"/>
    <property type="match status" value="1"/>
</dbReference>
<dbReference type="SUPFAM" id="SSF56672">
    <property type="entry name" value="DNA/RNA polymerases"/>
    <property type="match status" value="1"/>
</dbReference>
<organism evidence="5 6">
    <name type="scientific">Shimia sagamensis</name>
    <dbReference type="NCBI Taxonomy" id="1566352"/>
    <lineage>
        <taxon>Bacteria</taxon>
        <taxon>Pseudomonadati</taxon>
        <taxon>Pseudomonadota</taxon>
        <taxon>Alphaproteobacteria</taxon>
        <taxon>Rhodobacterales</taxon>
        <taxon>Roseobacteraceae</taxon>
    </lineage>
</organism>
<dbReference type="InterPro" id="IPR050356">
    <property type="entry name" value="SulA_CellDiv_inhibitor"/>
</dbReference>
<feature type="domain" description="UmuC" evidence="3">
    <location>
        <begin position="28"/>
        <end position="152"/>
    </location>
</feature>
<sequence>MPNRRILSLWFPRLGAERLIRMERGTFDAPLAVLRDTGQMQVICSLSEQAEREGLTLGQPLRDAQAMCPHLITRLRNVQSEQGFMKVLTRWAGKYSPWVAAAEEDALVLDVTGSTHLFGGEEGVLAQVGEDCVDLQLTVRAGLADTLGAAWALARFGAQPGVAHRSGDDIDQEAPATRARAAKRRHWTRGGTAPPAVGGTAEVGRIAVPGQTRGALAPLPVAALRLEGDTQAELARLGLRRIGDLTGQPRAGLARRFGKGLVLRLDQALGAVPEPVNPAPPETFYAVRMSLPDPIGLEEDVAAAVDKVLGPLCARLKKKSKGLRVVRLQVFRTDQTMQSVEVGLARATDDPERVRPLLRMKLTDIDAGFGIDMLRLEAVRVETLHARHTAGHLEARQAAEKRLSQGQALEDLIGRIGARVGLEQITRCHPASSHIPEKTAQVLHAAWSEPWEQTWPEGVLKRPLLLWRPEPVHAPEVPRLPEVFRWRGRDLAVADARGPERIAPEWWLDEPEWRSGVRDYWRVTCANGERLWLYFAHGGQMSAGWFCQGSFA</sequence>
<dbReference type="Pfam" id="PF20114">
    <property type="entry name" value="DUF6504"/>
    <property type="match status" value="1"/>
</dbReference>
<dbReference type="Gene3D" id="3.40.1170.60">
    <property type="match status" value="1"/>
</dbReference>
<evidence type="ECO:0000256" key="2">
    <source>
        <dbReference type="ARBA" id="ARBA00022763"/>
    </source>
</evidence>
<dbReference type="EMBL" id="FXTY01000005">
    <property type="protein sequence ID" value="SMP27611.1"/>
    <property type="molecule type" value="Genomic_DNA"/>
</dbReference>
<dbReference type="PANTHER" id="PTHR35369">
    <property type="entry name" value="BLR3025 PROTEIN-RELATED"/>
    <property type="match status" value="1"/>
</dbReference>
<proteinExistence type="inferred from homology"/>
<evidence type="ECO:0000313" key="5">
    <source>
        <dbReference type="EMBL" id="SMP27611.1"/>
    </source>
</evidence>
<accession>A0ABY1P6L0</accession>
<dbReference type="InterPro" id="IPR045443">
    <property type="entry name" value="DUF6504"/>
</dbReference>
<evidence type="ECO:0000259" key="4">
    <source>
        <dbReference type="Pfam" id="PF20114"/>
    </source>
</evidence>
<protein>
    <submittedName>
        <fullName evidence="5">Protein ImuB</fullName>
    </submittedName>
</protein>
<dbReference type="CDD" id="cd03468">
    <property type="entry name" value="PolY_like"/>
    <property type="match status" value="1"/>
</dbReference>
<dbReference type="Gene3D" id="3.30.70.270">
    <property type="match status" value="1"/>
</dbReference>
<evidence type="ECO:0000259" key="3">
    <source>
        <dbReference type="Pfam" id="PF00817"/>
    </source>
</evidence>
<gene>
    <name evidence="5" type="ORF">SAMN06265373_105430</name>
</gene>
<dbReference type="InterPro" id="IPR043128">
    <property type="entry name" value="Rev_trsase/Diguanyl_cyclase"/>
</dbReference>
<evidence type="ECO:0000256" key="1">
    <source>
        <dbReference type="ARBA" id="ARBA00010945"/>
    </source>
</evidence>